<feature type="chain" id="PRO_5008251597" evidence="1">
    <location>
        <begin position="18"/>
        <end position="123"/>
    </location>
</feature>
<keyword evidence="1" id="KW-0732">Signal</keyword>
<evidence type="ECO:0000313" key="3">
    <source>
        <dbReference type="Proteomes" id="UP000078263"/>
    </source>
</evidence>
<dbReference type="InterPro" id="IPR011990">
    <property type="entry name" value="TPR-like_helical_dom_sf"/>
</dbReference>
<dbReference type="AlphaFoldDB" id="A0A192CZV1"/>
<proteinExistence type="predicted"/>
<dbReference type="KEGG" id="pns:A9D12_01190"/>
<dbReference type="RefSeq" id="WP_068348923.1">
    <property type="nucleotide sequence ID" value="NZ_CP016033.1"/>
</dbReference>
<sequence>MSFTALALALVAATSVAPEPGAQSLASGSADQALLTLERSSAGQPRDAAVLINLGIAYAQKGDDARARAAFEAAAACDEAVELATIDGNVTDSQRLARKALKMLARGEFRGADARAAQLTRRD</sequence>
<dbReference type="STRING" id="1112.A9D12_01190"/>
<dbReference type="Proteomes" id="UP000078263">
    <property type="component" value="Chromosome"/>
</dbReference>
<reference evidence="2 3" key="1">
    <citation type="submission" date="2016-05" db="EMBL/GenBank/DDBJ databases">
        <title>Compelete Genome Sequence of Bacteriochlorophyll-Synthesizing Bacterium Porphyrobacter neustonensis DSM 9434.</title>
        <authorList>
            <person name="Shi X.-L."/>
            <person name="Wu Y.-H."/>
            <person name="Cheng H."/>
            <person name="Xu L."/>
            <person name="Zhang X.-Q."/>
            <person name="Wang C.-S."/>
            <person name="Xu X.-W."/>
        </authorList>
    </citation>
    <scope>NUCLEOTIDE SEQUENCE [LARGE SCALE GENOMIC DNA]</scope>
    <source>
        <strain evidence="2 3">DSM 9434</strain>
    </source>
</reference>
<accession>A0A192CZV1</accession>
<dbReference type="OrthoDB" id="92543at2"/>
<name>A0A192CZV1_9SPHN</name>
<keyword evidence="3" id="KW-1185">Reference proteome</keyword>
<dbReference type="Gene3D" id="1.25.40.10">
    <property type="entry name" value="Tetratricopeptide repeat domain"/>
    <property type="match status" value="1"/>
</dbReference>
<organism evidence="2 3">
    <name type="scientific">Erythrobacter neustonensis</name>
    <dbReference type="NCBI Taxonomy" id="1112"/>
    <lineage>
        <taxon>Bacteria</taxon>
        <taxon>Pseudomonadati</taxon>
        <taxon>Pseudomonadota</taxon>
        <taxon>Alphaproteobacteria</taxon>
        <taxon>Sphingomonadales</taxon>
        <taxon>Erythrobacteraceae</taxon>
        <taxon>Erythrobacter/Porphyrobacter group</taxon>
        <taxon>Erythrobacter</taxon>
    </lineage>
</organism>
<evidence type="ECO:0000313" key="2">
    <source>
        <dbReference type="EMBL" id="ANK11783.1"/>
    </source>
</evidence>
<feature type="signal peptide" evidence="1">
    <location>
        <begin position="1"/>
        <end position="17"/>
    </location>
</feature>
<dbReference type="SUPFAM" id="SSF48452">
    <property type="entry name" value="TPR-like"/>
    <property type="match status" value="1"/>
</dbReference>
<dbReference type="EMBL" id="CP016033">
    <property type="protein sequence ID" value="ANK11783.1"/>
    <property type="molecule type" value="Genomic_DNA"/>
</dbReference>
<evidence type="ECO:0000256" key="1">
    <source>
        <dbReference type="SAM" id="SignalP"/>
    </source>
</evidence>
<protein>
    <submittedName>
        <fullName evidence="2">Uncharacterized protein</fullName>
    </submittedName>
</protein>
<gene>
    <name evidence="2" type="ORF">A9D12_01190</name>
</gene>